<dbReference type="EC" id="3.4.21.53" evidence="3"/>
<sequence>MEEALNPSLAVEELQQILGKPKFNNDLYKAVNVPGVAVGLAWTYVGGDILFIEASLSDGKGDLSLTGNLGNVMKESATTALSYLKSHAAKYNIDSTLFAKKSIHIHVPEGATPKDGPSAGITMMTSIASALTGKKVKPFLAMTGEITLRGQVLPVGGIKEKILAARRAGLKEIILCTQNEKDVTEVEPSFIKGLKFHYVDKMEEVLQIALQNK</sequence>
<dbReference type="PROSITE" id="PS51786">
    <property type="entry name" value="LON_PROTEOLYTIC"/>
    <property type="match status" value="1"/>
</dbReference>
<dbReference type="PROSITE" id="PS01046">
    <property type="entry name" value="LON_SER"/>
    <property type="match status" value="1"/>
</dbReference>
<protein>
    <recommendedName>
        <fullName evidence="3">endopeptidase La</fullName>
        <ecNumber evidence="3">3.4.21.53</ecNumber>
    </recommendedName>
</protein>
<dbReference type="PRINTS" id="PR00830">
    <property type="entry name" value="ENDOLAPTASE"/>
</dbReference>
<comment type="catalytic activity">
    <reaction evidence="3">
        <text>Hydrolysis of proteins in presence of ATP.</text>
        <dbReference type="EC" id="3.4.21.53"/>
    </reaction>
</comment>
<evidence type="ECO:0000259" key="4">
    <source>
        <dbReference type="PROSITE" id="PS51786"/>
    </source>
</evidence>
<dbReference type="InterPro" id="IPR014721">
    <property type="entry name" value="Ribsml_uS5_D2-typ_fold_subgr"/>
</dbReference>
<comment type="caution">
    <text evidence="5">The sequence shown here is derived from an EMBL/GenBank/DDBJ whole genome shotgun (WGS) entry which is preliminary data.</text>
</comment>
<keyword evidence="1 3" id="KW-0378">Hydrolase</keyword>
<keyword evidence="3" id="KW-0645">Protease</keyword>
<dbReference type="SUPFAM" id="SSF54211">
    <property type="entry name" value="Ribosomal protein S5 domain 2-like"/>
    <property type="match status" value="1"/>
</dbReference>
<accession>A0ABS9SMA0</accession>
<evidence type="ECO:0000256" key="2">
    <source>
        <dbReference type="ARBA" id="ARBA00022825"/>
    </source>
</evidence>
<dbReference type="InterPro" id="IPR027065">
    <property type="entry name" value="Lon_Prtase"/>
</dbReference>
<dbReference type="RefSeq" id="WP_240831252.1">
    <property type="nucleotide sequence ID" value="NZ_JAKWBL010000003.1"/>
</dbReference>
<evidence type="ECO:0000313" key="5">
    <source>
        <dbReference type="EMBL" id="MCH5599391.1"/>
    </source>
</evidence>
<dbReference type="InterPro" id="IPR020568">
    <property type="entry name" value="Ribosomal_Su5_D2-typ_SF"/>
</dbReference>
<comment type="similarity">
    <text evidence="3">Belongs to the peptidase S16 family.</text>
</comment>
<feature type="active site" evidence="3">
    <location>
        <position position="118"/>
    </location>
</feature>
<keyword evidence="6" id="KW-1185">Reference proteome</keyword>
<dbReference type="Gene3D" id="3.30.230.10">
    <property type="match status" value="1"/>
</dbReference>
<feature type="domain" description="Lon proteolytic" evidence="4">
    <location>
        <begin position="31"/>
        <end position="212"/>
    </location>
</feature>
<dbReference type="EMBL" id="JAKWBL010000003">
    <property type="protein sequence ID" value="MCH5599391.1"/>
    <property type="molecule type" value="Genomic_DNA"/>
</dbReference>
<name>A0ABS9SMA0_9BACT</name>
<evidence type="ECO:0000313" key="6">
    <source>
        <dbReference type="Proteomes" id="UP001202248"/>
    </source>
</evidence>
<keyword evidence="2 3" id="KW-0720">Serine protease</keyword>
<dbReference type="InterPro" id="IPR008268">
    <property type="entry name" value="Peptidase_S16_AS"/>
</dbReference>
<organism evidence="5 6">
    <name type="scientific">Niabella ginsengisoli</name>
    <dbReference type="NCBI Taxonomy" id="522298"/>
    <lineage>
        <taxon>Bacteria</taxon>
        <taxon>Pseudomonadati</taxon>
        <taxon>Bacteroidota</taxon>
        <taxon>Chitinophagia</taxon>
        <taxon>Chitinophagales</taxon>
        <taxon>Chitinophagaceae</taxon>
        <taxon>Niabella</taxon>
    </lineage>
</organism>
<reference evidence="5 6" key="1">
    <citation type="submission" date="2022-02" db="EMBL/GenBank/DDBJ databases">
        <authorList>
            <person name="Min J."/>
        </authorList>
    </citation>
    <scope>NUCLEOTIDE SEQUENCE [LARGE SCALE GENOMIC DNA]</scope>
    <source>
        <strain evidence="5 6">GR10-1</strain>
    </source>
</reference>
<dbReference type="Proteomes" id="UP001202248">
    <property type="component" value="Unassembled WGS sequence"/>
</dbReference>
<dbReference type="Pfam" id="PF05362">
    <property type="entry name" value="Lon_C"/>
    <property type="match status" value="1"/>
</dbReference>
<evidence type="ECO:0000256" key="3">
    <source>
        <dbReference type="PROSITE-ProRule" id="PRU01122"/>
    </source>
</evidence>
<evidence type="ECO:0000256" key="1">
    <source>
        <dbReference type="ARBA" id="ARBA00022801"/>
    </source>
</evidence>
<dbReference type="InterPro" id="IPR008269">
    <property type="entry name" value="Lon_proteolytic"/>
</dbReference>
<dbReference type="PANTHER" id="PTHR10046">
    <property type="entry name" value="ATP DEPENDENT LON PROTEASE FAMILY MEMBER"/>
    <property type="match status" value="1"/>
</dbReference>
<gene>
    <name evidence="5" type="ORF">MKP09_16465</name>
</gene>
<feature type="active site" evidence="3">
    <location>
        <position position="161"/>
    </location>
</feature>
<proteinExistence type="inferred from homology"/>